<dbReference type="PANTHER" id="PTHR32060:SF30">
    <property type="entry name" value="CARBOXY-TERMINAL PROCESSING PROTEASE CTPA"/>
    <property type="match status" value="1"/>
</dbReference>
<dbReference type="EMBL" id="FUZT01000009">
    <property type="protein sequence ID" value="SKC81035.1"/>
    <property type="molecule type" value="Genomic_DNA"/>
</dbReference>
<dbReference type="AlphaFoldDB" id="A0A1T5LYU7"/>
<accession>A0A1T5LYU7</accession>
<dbReference type="SUPFAM" id="SSF52096">
    <property type="entry name" value="ClpP/crotonase"/>
    <property type="match status" value="1"/>
</dbReference>
<dbReference type="InterPro" id="IPR005151">
    <property type="entry name" value="Tail-specific_protease"/>
</dbReference>
<gene>
    <name evidence="2" type="ORF">SAMN02194393_03528</name>
</gene>
<dbReference type="PANTHER" id="PTHR32060">
    <property type="entry name" value="TAIL-SPECIFIC PROTEASE"/>
    <property type="match status" value="1"/>
</dbReference>
<dbReference type="GO" id="GO:0004175">
    <property type="term" value="F:endopeptidase activity"/>
    <property type="evidence" value="ECO:0007669"/>
    <property type="project" value="TreeGrafter"/>
</dbReference>
<dbReference type="GO" id="GO:0008236">
    <property type="term" value="F:serine-type peptidase activity"/>
    <property type="evidence" value="ECO:0007669"/>
    <property type="project" value="InterPro"/>
</dbReference>
<evidence type="ECO:0000259" key="1">
    <source>
        <dbReference type="SMART" id="SM00245"/>
    </source>
</evidence>
<dbReference type="GO" id="GO:0006508">
    <property type="term" value="P:proteolysis"/>
    <property type="evidence" value="ECO:0007669"/>
    <property type="project" value="UniProtKB-KW"/>
</dbReference>
<evidence type="ECO:0000313" key="2">
    <source>
        <dbReference type="EMBL" id="SKC81035.1"/>
    </source>
</evidence>
<dbReference type="Gene3D" id="3.90.226.10">
    <property type="entry name" value="2-enoyl-CoA Hydratase, Chain A, domain 1"/>
    <property type="match status" value="1"/>
</dbReference>
<dbReference type="SMART" id="SM00245">
    <property type="entry name" value="TSPc"/>
    <property type="match status" value="1"/>
</dbReference>
<dbReference type="Pfam" id="PF03572">
    <property type="entry name" value="Peptidase_S41"/>
    <property type="match status" value="1"/>
</dbReference>
<reference evidence="3" key="1">
    <citation type="submission" date="2017-02" db="EMBL/GenBank/DDBJ databases">
        <authorList>
            <person name="Varghese N."/>
            <person name="Submissions S."/>
        </authorList>
    </citation>
    <scope>NUCLEOTIDE SEQUENCE [LARGE SCALE GENOMIC DNA]</scope>
    <source>
        <strain evidence="3">M1</strain>
    </source>
</reference>
<dbReference type="RefSeq" id="WP_170917477.1">
    <property type="nucleotide sequence ID" value="NZ_FUZT01000009.1"/>
</dbReference>
<proteinExistence type="predicted"/>
<dbReference type="GO" id="GO:0007165">
    <property type="term" value="P:signal transduction"/>
    <property type="evidence" value="ECO:0007669"/>
    <property type="project" value="TreeGrafter"/>
</dbReference>
<protein>
    <submittedName>
        <fullName evidence="2">Periplasmic protease</fullName>
    </submittedName>
</protein>
<dbReference type="STRING" id="36842.SAMN02194393_03528"/>
<name>A0A1T5LYU7_9FIRM</name>
<dbReference type="GO" id="GO:0030288">
    <property type="term" value="C:outer membrane-bounded periplasmic space"/>
    <property type="evidence" value="ECO:0007669"/>
    <property type="project" value="TreeGrafter"/>
</dbReference>
<sequence length="473" mass="54809">MKKLIKLVVCTFLIINMGLLNIYALDDVKKDEAFTRAQVKEDIDFMMKTLESVHPNLYFAVLEEQVEKEINKELGDIKDFATGLEVYKKFSPIINKFQDGHTGMAFPEDYITNLKNSDKLLFLDIEVKAGKIYIKDSYRKEYEKYNGWTIESINEKDASTIYEEIIKYISGSQIGFKESRIESNFVLYYYLDNELMDNYTIKVKNEEKEGIMKIKGISLEEGRKLRGEEEQQREDYVYKKIDDNTGLITFNSFSDFEKFDKFLDETFKEINEEKISNIIVDLRENGGGNSRLGDLLIEYIYDGKYTQANRMDMKISDEIIKYYDHLAKENNASEEEIQEMKDQYMGSVGECITFSAEPSRHFLDKAKFQGDVYFLIGKRTFSSAVMLSSTVKDYNMGYLIGEETGGLATHYGDLYRFTLPNTSLNMVVSHKYFVRPNGLDTKRGVLPDYDIKDLGERDALDIALKIIENKTGE</sequence>
<keyword evidence="2" id="KW-0378">Hydrolase</keyword>
<organism evidence="2 3">
    <name type="scientific">Maledivibacter halophilus</name>
    <dbReference type="NCBI Taxonomy" id="36842"/>
    <lineage>
        <taxon>Bacteria</taxon>
        <taxon>Bacillati</taxon>
        <taxon>Bacillota</taxon>
        <taxon>Clostridia</taxon>
        <taxon>Peptostreptococcales</taxon>
        <taxon>Caminicellaceae</taxon>
        <taxon>Maledivibacter</taxon>
    </lineage>
</organism>
<keyword evidence="3" id="KW-1185">Reference proteome</keyword>
<keyword evidence="2" id="KW-0645">Protease</keyword>
<feature type="domain" description="Tail specific protease" evidence="1">
    <location>
        <begin position="218"/>
        <end position="452"/>
    </location>
</feature>
<evidence type="ECO:0000313" key="3">
    <source>
        <dbReference type="Proteomes" id="UP000190285"/>
    </source>
</evidence>
<dbReference type="InterPro" id="IPR029045">
    <property type="entry name" value="ClpP/crotonase-like_dom_sf"/>
</dbReference>
<dbReference type="Proteomes" id="UP000190285">
    <property type="component" value="Unassembled WGS sequence"/>
</dbReference>